<reference evidence="10" key="1">
    <citation type="submission" date="2021-01" db="UniProtKB">
        <authorList>
            <consortium name="EnsemblMetazoa"/>
        </authorList>
    </citation>
    <scope>IDENTIFICATION</scope>
</reference>
<dbReference type="SMART" id="SM00355">
    <property type="entry name" value="ZnF_C2H2"/>
    <property type="match status" value="3"/>
</dbReference>
<keyword evidence="11" id="KW-1185">Reference proteome</keyword>
<dbReference type="FunFam" id="3.30.160.60:FF:000736">
    <property type="entry name" value="Zinc finger protein 423"/>
    <property type="match status" value="1"/>
</dbReference>
<feature type="domain" description="C2H2-type" evidence="9">
    <location>
        <begin position="335"/>
        <end position="364"/>
    </location>
</feature>
<feature type="domain" description="C2H2-type" evidence="9">
    <location>
        <begin position="395"/>
        <end position="422"/>
    </location>
</feature>
<accession>A0A7M7KA07</accession>
<dbReference type="GO" id="GO:0000981">
    <property type="term" value="F:DNA-binding transcription factor activity, RNA polymerase II-specific"/>
    <property type="evidence" value="ECO:0007669"/>
    <property type="project" value="TreeGrafter"/>
</dbReference>
<dbReference type="GO" id="GO:0005634">
    <property type="term" value="C:nucleus"/>
    <property type="evidence" value="ECO:0007669"/>
    <property type="project" value="UniProtKB-SubCell"/>
</dbReference>
<evidence type="ECO:0000256" key="8">
    <source>
        <dbReference type="SAM" id="MobiDB-lite"/>
    </source>
</evidence>
<evidence type="ECO:0000256" key="4">
    <source>
        <dbReference type="ARBA" id="ARBA00022771"/>
    </source>
</evidence>
<dbReference type="InterPro" id="IPR036236">
    <property type="entry name" value="Znf_C2H2_sf"/>
</dbReference>
<dbReference type="PANTHER" id="PTHR23235">
    <property type="entry name" value="KRUEPPEL-LIKE TRANSCRIPTION FACTOR"/>
    <property type="match status" value="1"/>
</dbReference>
<comment type="subcellular location">
    <subcellularLocation>
        <location evidence="1">Nucleus</location>
    </subcellularLocation>
</comment>
<dbReference type="Gene3D" id="3.30.160.60">
    <property type="entry name" value="Classic Zinc Finger"/>
    <property type="match status" value="3"/>
</dbReference>
<keyword evidence="2" id="KW-0479">Metal-binding</keyword>
<evidence type="ECO:0000256" key="6">
    <source>
        <dbReference type="ARBA" id="ARBA00023242"/>
    </source>
</evidence>
<evidence type="ECO:0000256" key="3">
    <source>
        <dbReference type="ARBA" id="ARBA00022737"/>
    </source>
</evidence>
<dbReference type="KEGG" id="vde:111249944"/>
<evidence type="ECO:0000256" key="7">
    <source>
        <dbReference type="PROSITE-ProRule" id="PRU00042"/>
    </source>
</evidence>
<dbReference type="GeneID" id="111249944"/>
<dbReference type="FunFam" id="3.30.160.60:FF:000125">
    <property type="entry name" value="Putative zinc finger protein 143"/>
    <property type="match status" value="1"/>
</dbReference>
<feature type="domain" description="C2H2-type" evidence="9">
    <location>
        <begin position="365"/>
        <end position="394"/>
    </location>
</feature>
<dbReference type="OrthoDB" id="4748970at2759"/>
<evidence type="ECO:0000313" key="10">
    <source>
        <dbReference type="EnsemblMetazoa" id="XP_022660164"/>
    </source>
</evidence>
<protein>
    <recommendedName>
        <fullName evidence="9">C2H2-type domain-containing protein</fullName>
    </recommendedName>
</protein>
<keyword evidence="4 7" id="KW-0863">Zinc-finger</keyword>
<evidence type="ECO:0000259" key="9">
    <source>
        <dbReference type="PROSITE" id="PS50157"/>
    </source>
</evidence>
<sequence length="462" mass="51567">MLLSSNAPIEGNTISTIEESTLDRCLESLLISLDGTDYLGFGQGQCVQELVEPSQNHPGSNGESDTVLNNRDSERSVSLSRDYPLAATEQAPEELTLSYEPLSSAQLQGSLEHLQPPISSVNSTYLSIRRDQVAGFQTITYGQCESLDHVMVPEQNGVDSLGLSDRNFSQGVGTSLGELETDAYLGYIFSNQQNQQSGPLPEFPTLFVKSEPSPDSYTNGTSPGYFSEECSIGGPDYCTVTAPEQQHCNADDPNNEFVVLGVGLETLSGFRGEVDQAMGMQDIKQEQVVPTVIDEQTAIFLQQSKFLREERIPPITRVPRKYVRHSKPNDADKVFYCTYEGCAKVYSKSSHLKAHLRRHTGEKPFACQWPGCCWRFSRSDELARHRRSHSGIKPYECSICEKRFSRSDHLTKHLKVHKKNQSGYIPRRSYSRQKVMPTVPSVTLTENHDLLETTASQMLIYT</sequence>
<dbReference type="InParanoid" id="A0A7M7KA07"/>
<dbReference type="SUPFAM" id="SSF57667">
    <property type="entry name" value="beta-beta-alpha zinc fingers"/>
    <property type="match status" value="3"/>
</dbReference>
<dbReference type="RefSeq" id="XP_022660164.1">
    <property type="nucleotide sequence ID" value="XM_022804429.1"/>
</dbReference>
<evidence type="ECO:0000256" key="2">
    <source>
        <dbReference type="ARBA" id="ARBA00022723"/>
    </source>
</evidence>
<evidence type="ECO:0000256" key="5">
    <source>
        <dbReference type="ARBA" id="ARBA00022833"/>
    </source>
</evidence>
<dbReference type="InterPro" id="IPR013087">
    <property type="entry name" value="Znf_C2H2_type"/>
</dbReference>
<organism evidence="10 11">
    <name type="scientific">Varroa destructor</name>
    <name type="common">Honeybee mite</name>
    <dbReference type="NCBI Taxonomy" id="109461"/>
    <lineage>
        <taxon>Eukaryota</taxon>
        <taxon>Metazoa</taxon>
        <taxon>Ecdysozoa</taxon>
        <taxon>Arthropoda</taxon>
        <taxon>Chelicerata</taxon>
        <taxon>Arachnida</taxon>
        <taxon>Acari</taxon>
        <taxon>Parasitiformes</taxon>
        <taxon>Mesostigmata</taxon>
        <taxon>Gamasina</taxon>
        <taxon>Dermanyssoidea</taxon>
        <taxon>Varroidae</taxon>
        <taxon>Varroa</taxon>
    </lineage>
</organism>
<dbReference type="PROSITE" id="PS50157">
    <property type="entry name" value="ZINC_FINGER_C2H2_2"/>
    <property type="match status" value="3"/>
</dbReference>
<keyword evidence="6" id="KW-0539">Nucleus</keyword>
<keyword evidence="5" id="KW-0862">Zinc</keyword>
<dbReference type="GO" id="GO:0008270">
    <property type="term" value="F:zinc ion binding"/>
    <property type="evidence" value="ECO:0007669"/>
    <property type="project" value="UniProtKB-KW"/>
</dbReference>
<dbReference type="Pfam" id="PF00096">
    <property type="entry name" value="zf-C2H2"/>
    <property type="match status" value="2"/>
</dbReference>
<dbReference type="GO" id="GO:0000978">
    <property type="term" value="F:RNA polymerase II cis-regulatory region sequence-specific DNA binding"/>
    <property type="evidence" value="ECO:0007669"/>
    <property type="project" value="TreeGrafter"/>
</dbReference>
<feature type="compositionally biased region" description="Polar residues" evidence="8">
    <location>
        <begin position="53"/>
        <end position="70"/>
    </location>
</feature>
<evidence type="ECO:0000313" key="11">
    <source>
        <dbReference type="Proteomes" id="UP000594260"/>
    </source>
</evidence>
<dbReference type="FunFam" id="3.30.160.60:FF:000018">
    <property type="entry name" value="Krueppel-like factor 15"/>
    <property type="match status" value="1"/>
</dbReference>
<feature type="region of interest" description="Disordered" evidence="8">
    <location>
        <begin position="52"/>
        <end position="83"/>
    </location>
</feature>
<keyword evidence="3" id="KW-0677">Repeat</keyword>
<name>A0A7M7KA07_VARDE</name>
<dbReference type="PANTHER" id="PTHR23235:SF120">
    <property type="entry name" value="KRUPPEL-LIKE FACTOR 15"/>
    <property type="match status" value="1"/>
</dbReference>
<dbReference type="Proteomes" id="UP000594260">
    <property type="component" value="Unplaced"/>
</dbReference>
<evidence type="ECO:0000256" key="1">
    <source>
        <dbReference type="ARBA" id="ARBA00004123"/>
    </source>
</evidence>
<dbReference type="PROSITE" id="PS00028">
    <property type="entry name" value="ZINC_FINGER_C2H2_1"/>
    <property type="match status" value="3"/>
</dbReference>
<dbReference type="AlphaFoldDB" id="A0A7M7KA07"/>
<proteinExistence type="predicted"/>
<dbReference type="EnsemblMetazoa" id="XM_022804429">
    <property type="protein sequence ID" value="XP_022660164"/>
    <property type="gene ID" value="LOC111249944"/>
</dbReference>